<dbReference type="EMBL" id="WJNH01000008">
    <property type="protein sequence ID" value="MRG87214.1"/>
    <property type="molecule type" value="Genomic_DNA"/>
</dbReference>
<comment type="caution">
    <text evidence="3">The sequence shown here is derived from an EMBL/GenBank/DDBJ whole genome shotgun (WGS) entry which is preliminary data.</text>
</comment>
<name>A0A6G1X8C1_9BACI</name>
<dbReference type="InterPro" id="IPR017944">
    <property type="entry name" value="KaiA/RbsU_helical_domain_sf"/>
</dbReference>
<dbReference type="Proteomes" id="UP000480185">
    <property type="component" value="Unassembled WGS sequence"/>
</dbReference>
<protein>
    <submittedName>
        <fullName evidence="3">SpoIIE family protein phosphatase</fullName>
    </submittedName>
</protein>
<feature type="domain" description="PPM-type phosphatase" evidence="2">
    <location>
        <begin position="114"/>
        <end position="329"/>
    </location>
</feature>
<dbReference type="Gene3D" id="3.60.40.10">
    <property type="entry name" value="PPM-type phosphatase domain"/>
    <property type="match status" value="1"/>
</dbReference>
<dbReference type="PANTHER" id="PTHR43156:SF15">
    <property type="entry name" value="PHOSPHOSERINE PHOSPHATASE RSBU"/>
    <property type="match status" value="1"/>
</dbReference>
<dbReference type="PANTHER" id="PTHR43156">
    <property type="entry name" value="STAGE II SPORULATION PROTEIN E-RELATED"/>
    <property type="match status" value="1"/>
</dbReference>
<dbReference type="GO" id="GO:0016791">
    <property type="term" value="F:phosphatase activity"/>
    <property type="evidence" value="ECO:0007669"/>
    <property type="project" value="TreeGrafter"/>
</dbReference>
<dbReference type="InterPro" id="IPR001932">
    <property type="entry name" value="PPM-type_phosphatase-like_dom"/>
</dbReference>
<accession>A0A6G1X8C1</accession>
<proteinExistence type="predicted"/>
<dbReference type="InterPro" id="IPR036457">
    <property type="entry name" value="PPM-type-like_dom_sf"/>
</dbReference>
<dbReference type="SMART" id="SM00331">
    <property type="entry name" value="PP2C_SIG"/>
    <property type="match status" value="1"/>
</dbReference>
<dbReference type="InterPro" id="IPR052016">
    <property type="entry name" value="Bact_Sigma-Reg"/>
</dbReference>
<dbReference type="Pfam" id="PF07228">
    <property type="entry name" value="SpoIIE"/>
    <property type="match status" value="1"/>
</dbReference>
<evidence type="ECO:0000313" key="3">
    <source>
        <dbReference type="EMBL" id="MRG87214.1"/>
    </source>
</evidence>
<dbReference type="SUPFAM" id="SSF101215">
    <property type="entry name" value="KaiA/RbsU domain"/>
    <property type="match status" value="1"/>
</dbReference>
<dbReference type="InterPro" id="IPR014787">
    <property type="entry name" value="PSer_Pase_RsbU_N"/>
</dbReference>
<organism evidence="3 4">
    <name type="scientific">Salinibacillus xinjiangensis</name>
    <dbReference type="NCBI Taxonomy" id="1229268"/>
    <lineage>
        <taxon>Bacteria</taxon>
        <taxon>Bacillati</taxon>
        <taxon>Bacillota</taxon>
        <taxon>Bacilli</taxon>
        <taxon>Bacillales</taxon>
        <taxon>Bacillaceae</taxon>
        <taxon>Salinibacillus</taxon>
    </lineage>
</organism>
<evidence type="ECO:0000259" key="2">
    <source>
        <dbReference type="SMART" id="SM00331"/>
    </source>
</evidence>
<dbReference type="Pfam" id="PF08673">
    <property type="entry name" value="RsbU_N"/>
    <property type="match status" value="1"/>
</dbReference>
<keyword evidence="4" id="KW-1185">Reference proteome</keyword>
<sequence>MALEKYKNLLKQYLETEDEAALYRADQFSKKSLMDDISPDEILQIHIDAMLDLYPDLSKDMRLSLDFLLETMISYGIAHQEFRVLREKQLELKSEIEVAANMQSTLLNTNIPEVEGLDIGAISIAANQMSGDYYHFIKDQEDNVGIGVADVIGKGIPAALCMSMIKYALDSFPANRLNPKTILRLLNRVVERNVEPGMFITMFYGFYNKNENCLQYASAGHEPGLFYNAKTDSFETLEAKGIVLGVEDSISYNQFTKCLSVGDMIILLTDGVTECRKGDQFIETDEILQVIKEYLHLPAQDIVENVYRHFERVQDFDLRDDFTLIILRRKE</sequence>
<evidence type="ECO:0000256" key="1">
    <source>
        <dbReference type="ARBA" id="ARBA00022801"/>
    </source>
</evidence>
<dbReference type="AlphaFoldDB" id="A0A6G1X8C1"/>
<dbReference type="SUPFAM" id="SSF81606">
    <property type="entry name" value="PP2C-like"/>
    <property type="match status" value="1"/>
</dbReference>
<dbReference type="FunFam" id="3.60.40.10:FF:000045">
    <property type="entry name" value="Stage II sporulation protein E"/>
    <property type="match status" value="1"/>
</dbReference>
<dbReference type="Gene3D" id="1.10.1240.30">
    <property type="entry name" value="KaiA/RbsU domain"/>
    <property type="match status" value="1"/>
</dbReference>
<keyword evidence="1" id="KW-0378">Hydrolase</keyword>
<evidence type="ECO:0000313" key="4">
    <source>
        <dbReference type="Proteomes" id="UP000480185"/>
    </source>
</evidence>
<reference evidence="3 4" key="1">
    <citation type="submission" date="2019-11" db="EMBL/GenBank/DDBJ databases">
        <authorList>
            <person name="Li J."/>
        </authorList>
    </citation>
    <scope>NUCLEOTIDE SEQUENCE [LARGE SCALE GENOMIC DNA]</scope>
    <source>
        <strain evidence="3 4">J4</strain>
    </source>
</reference>
<gene>
    <name evidence="3" type="ORF">GH754_13010</name>
</gene>